<evidence type="ECO:0000259" key="1">
    <source>
        <dbReference type="Pfam" id="PF01593"/>
    </source>
</evidence>
<feature type="domain" description="Amine oxidase" evidence="1">
    <location>
        <begin position="10"/>
        <end position="285"/>
    </location>
</feature>
<dbReference type="FunFam" id="1.10.405.20:FF:000001">
    <property type="entry name" value="Amine oxidase"/>
    <property type="match status" value="1"/>
</dbReference>
<gene>
    <name evidence="2" type="primary">crtN</name>
    <name evidence="2" type="ORF">Mal52_32360</name>
</gene>
<dbReference type="Pfam" id="PF01593">
    <property type="entry name" value="Amino_oxidase"/>
    <property type="match status" value="1"/>
</dbReference>
<organism evidence="2 3">
    <name type="scientific">Symmachiella dynata</name>
    <dbReference type="NCBI Taxonomy" id="2527995"/>
    <lineage>
        <taxon>Bacteria</taxon>
        <taxon>Pseudomonadati</taxon>
        <taxon>Planctomycetota</taxon>
        <taxon>Planctomycetia</taxon>
        <taxon>Planctomycetales</taxon>
        <taxon>Planctomycetaceae</taxon>
        <taxon>Symmachiella</taxon>
    </lineage>
</organism>
<dbReference type="AlphaFoldDB" id="A0A517ZQJ9"/>
<reference evidence="2 3" key="1">
    <citation type="submission" date="2019-02" db="EMBL/GenBank/DDBJ databases">
        <title>Deep-cultivation of Planctomycetes and their phenomic and genomic characterization uncovers novel biology.</title>
        <authorList>
            <person name="Wiegand S."/>
            <person name="Jogler M."/>
            <person name="Boedeker C."/>
            <person name="Pinto D."/>
            <person name="Vollmers J."/>
            <person name="Rivas-Marin E."/>
            <person name="Kohn T."/>
            <person name="Peeters S.H."/>
            <person name="Heuer A."/>
            <person name="Rast P."/>
            <person name="Oberbeckmann S."/>
            <person name="Bunk B."/>
            <person name="Jeske O."/>
            <person name="Meyerdierks A."/>
            <person name="Storesund J.E."/>
            <person name="Kallscheuer N."/>
            <person name="Luecker S."/>
            <person name="Lage O.M."/>
            <person name="Pohl T."/>
            <person name="Merkel B.J."/>
            <person name="Hornburger P."/>
            <person name="Mueller R.-W."/>
            <person name="Bruemmer F."/>
            <person name="Labrenz M."/>
            <person name="Spormann A.M."/>
            <person name="Op den Camp H."/>
            <person name="Overmann J."/>
            <person name="Amann R."/>
            <person name="Jetten M.S.M."/>
            <person name="Mascher T."/>
            <person name="Medema M.H."/>
            <person name="Devos D.P."/>
            <person name="Kaster A.-K."/>
            <person name="Ovreas L."/>
            <person name="Rohde M."/>
            <person name="Galperin M.Y."/>
            <person name="Jogler C."/>
        </authorList>
    </citation>
    <scope>NUCLEOTIDE SEQUENCE [LARGE SCALE GENOMIC DNA]</scope>
    <source>
        <strain evidence="2 3">Mal52</strain>
    </source>
</reference>
<evidence type="ECO:0000313" key="2">
    <source>
        <dbReference type="EMBL" id="QDU44750.1"/>
    </source>
</evidence>
<dbReference type="EMBL" id="CP036276">
    <property type="protein sequence ID" value="QDU44750.1"/>
    <property type="molecule type" value="Genomic_DNA"/>
</dbReference>
<dbReference type="SUPFAM" id="SSF51905">
    <property type="entry name" value="FAD/NAD(P)-binding domain"/>
    <property type="match status" value="1"/>
</dbReference>
<accession>A0A517ZQJ9</accession>
<dbReference type="InterPro" id="IPR050464">
    <property type="entry name" value="Zeta_carotene_desat/Oxidored"/>
</dbReference>
<sequence length="433" mass="49633">MKIAVIGSGISGLVAAYRLSSHHEITIFEANSYVGGHTNTVEVDLEGERHTIDTGFIVFNDRTYPNFVKLLDELGVASDPTSMSFSVSCDATGLEYNGTNFNGLFAQRSNLFRPRFYRMLRDIMRFNREAPELLAANRLETLTVSEYLQQHSYSKQFVEQYLLPMGSAIWSCPPQTFEQFPMRFIVEFYQNHGLLSLTNRPTWRVIRGGSSQYVKAMTRSFRENIRLRCPVQSVRRLADSVELIHSGGQTEQYDEVIFACHADQALRILQDKSPLEEHLLGAFPYSHSIAVLHTDRSVLPKRRRAWASWNYHLHRGRSQEATVTYNMNILQHIESQYDFCVTLNDNDRIDPDRVIRRIAYSHPIFTTQRKLAQQRHGRLIRRNRTSFCGAYWGNGFHEDGVNSALAVCRQFEETPIVIPKTNTSSPAAIQEAV</sequence>
<dbReference type="Gene3D" id="3.50.50.60">
    <property type="entry name" value="FAD/NAD(P)-binding domain"/>
    <property type="match status" value="1"/>
</dbReference>
<dbReference type="EC" id="1.3.8.2" evidence="2"/>
<protein>
    <submittedName>
        <fullName evidence="2">Dehydrosqualene desaturase</fullName>
        <ecNumber evidence="2">1.3.8.2</ecNumber>
    </submittedName>
</protein>
<dbReference type="InterPro" id="IPR002937">
    <property type="entry name" value="Amino_oxidase"/>
</dbReference>
<name>A0A517ZQJ9_9PLAN</name>
<dbReference type="GO" id="GO:0102223">
    <property type="term" value="F:4,4'-diapophytoene desaturase (4,4'-diaponeurosporene-forming)"/>
    <property type="evidence" value="ECO:0007669"/>
    <property type="project" value="UniProtKB-EC"/>
</dbReference>
<evidence type="ECO:0000313" key="3">
    <source>
        <dbReference type="Proteomes" id="UP000319383"/>
    </source>
</evidence>
<dbReference type="InterPro" id="IPR036188">
    <property type="entry name" value="FAD/NAD-bd_sf"/>
</dbReference>
<keyword evidence="2" id="KW-0560">Oxidoreductase</keyword>
<proteinExistence type="predicted"/>
<keyword evidence="3" id="KW-1185">Reference proteome</keyword>
<dbReference type="PANTHER" id="PTHR42923:SF17">
    <property type="entry name" value="AMINE OXIDASE DOMAIN-CONTAINING PROTEIN"/>
    <property type="match status" value="1"/>
</dbReference>
<dbReference type="KEGG" id="sdyn:Mal52_32360"/>
<dbReference type="RefSeq" id="WP_145377055.1">
    <property type="nucleotide sequence ID" value="NZ_CP036276.1"/>
</dbReference>
<dbReference type="PANTHER" id="PTHR42923">
    <property type="entry name" value="PROTOPORPHYRINOGEN OXIDASE"/>
    <property type="match status" value="1"/>
</dbReference>
<dbReference type="Proteomes" id="UP000319383">
    <property type="component" value="Chromosome"/>
</dbReference>